<evidence type="ECO:0000313" key="3">
    <source>
        <dbReference type="Proteomes" id="UP000187651"/>
    </source>
</evidence>
<proteinExistence type="predicted"/>
<organism evidence="2 3">
    <name type="scientific">Lachnospira pectinoschiza</name>
    <dbReference type="NCBI Taxonomy" id="28052"/>
    <lineage>
        <taxon>Bacteria</taxon>
        <taxon>Bacillati</taxon>
        <taxon>Bacillota</taxon>
        <taxon>Clostridia</taxon>
        <taxon>Lachnospirales</taxon>
        <taxon>Lachnospiraceae</taxon>
        <taxon>Lachnospira</taxon>
    </lineage>
</organism>
<dbReference type="RefSeq" id="WP_169449134.1">
    <property type="nucleotide sequence ID" value="NZ_FNHZ01000001.1"/>
</dbReference>
<protein>
    <submittedName>
        <fullName evidence="2">Uncharacterized protein</fullName>
    </submittedName>
</protein>
<feature type="transmembrane region" description="Helical" evidence="1">
    <location>
        <begin position="12"/>
        <end position="36"/>
    </location>
</feature>
<keyword evidence="1" id="KW-1133">Transmembrane helix</keyword>
<dbReference type="Proteomes" id="UP000187651">
    <property type="component" value="Unassembled WGS sequence"/>
</dbReference>
<dbReference type="EMBL" id="FNHZ01000001">
    <property type="protein sequence ID" value="SDM53091.1"/>
    <property type="molecule type" value="Genomic_DNA"/>
</dbReference>
<reference evidence="3" key="1">
    <citation type="submission" date="2016-10" db="EMBL/GenBank/DDBJ databases">
        <authorList>
            <person name="Varghese N."/>
            <person name="Submissions S."/>
        </authorList>
    </citation>
    <scope>NUCLEOTIDE SEQUENCE [LARGE SCALE GENOMIC DNA]</scope>
    <source>
        <strain evidence="3">M83</strain>
    </source>
</reference>
<keyword evidence="3" id="KW-1185">Reference proteome</keyword>
<dbReference type="AlphaFoldDB" id="A0A1G9TZR2"/>
<keyword evidence="1" id="KW-0472">Membrane</keyword>
<keyword evidence="1" id="KW-0812">Transmembrane</keyword>
<evidence type="ECO:0000256" key="1">
    <source>
        <dbReference type="SAM" id="Phobius"/>
    </source>
</evidence>
<accession>A0A1G9TZR2</accession>
<sequence>MDEKLYKKVKSVGVSNLVFGIITIAAGIGIGIVMLVNGARLLAHKSDTLF</sequence>
<evidence type="ECO:0000313" key="2">
    <source>
        <dbReference type="EMBL" id="SDM53091.1"/>
    </source>
</evidence>
<name>A0A1G9TZR2_9FIRM</name>
<gene>
    <name evidence="2" type="ORF">SAMN05216544_0556</name>
</gene>